<name>A0AAD6GFD8_9EURO</name>
<comment type="caution">
    <text evidence="2">The sequence shown here is derived from an EMBL/GenBank/DDBJ whole genome shotgun (WGS) entry which is preliminary data.</text>
</comment>
<feature type="region of interest" description="Disordered" evidence="1">
    <location>
        <begin position="775"/>
        <end position="814"/>
    </location>
</feature>
<protein>
    <submittedName>
        <fullName evidence="2">Uncharacterized protein</fullName>
    </submittedName>
</protein>
<feature type="compositionally biased region" description="Basic and acidic residues" evidence="1">
    <location>
        <begin position="39"/>
        <end position="55"/>
    </location>
</feature>
<dbReference type="AlphaFoldDB" id="A0AAD6GFD8"/>
<evidence type="ECO:0000313" key="3">
    <source>
        <dbReference type="Proteomes" id="UP001220324"/>
    </source>
</evidence>
<feature type="region of interest" description="Disordered" evidence="1">
    <location>
        <begin position="701"/>
        <end position="757"/>
    </location>
</feature>
<keyword evidence="3" id="KW-1185">Reference proteome</keyword>
<sequence>MDEVQATAKWANRVLRPLTSIYRRLEKHQETLAIIAAESRAKERDKEPQERKFDEYQPPSARENYSGSDADEDDPGWIPGKRLDQRRVKHKYSTRGGNKTGRRRTRLTVHSPETTRTLPGAIELATPMITGKRWELPSSAQSQPSVEQHRASKSYGNVQVFRDRYSLHKSPWQELLDQSGDTGFANIAHNLDRVVQIFLGKTRIIKNSRTAILNKPERGARSLLSMVARRLPEYMAIEQEAQDEEDEEGDEDMCDAYFTELESFYAPHGKGWKPLREAVRAQGIHLVSEMIRNQWLTDSITYALLDKLCHEEDAFESLLSTFLSTCTTCTPPVALKPVPDNLSPTPSVRLLYKYVKIGPYRQAYIFDEISKLLDRGVLPPEWIATTPWTRWMTRATVSFSKDDYYCAMSSRLIEAVLVSACGFFTNENLQVRTQKRPTRDRVAHFRATRTPRVPASCLDTYRTCPVPVEDALSNHVISVLATLCGMHISRSRKLDESNDTNGTKAGYLINHVCFAVKRKMEAETLPHILRLSSRQLLRRGCILLADCLLQCNDAVLADKTEPFLISTTAVEEYSHALVLRSDLIKEMALFVRQAFRCFSSSEDTDMRSEIRRIVSRLPYLTKAPELSMLLGRVAVEAAMEFAEGTGDPDDHLWAVEIQETNVPIHTRAYSSLGSASETEDPGPKRGLFRWEDGIGEWVARTPAVKANSTTSGPKRRASAMPNNSPCIRGSTDISSPQSNYFENASPSLTSSPSSVGTKRHIEAVVSSPTRPFKRRCVTPRVVIDQTQPSRSKSSSGRSPSKSPSLEPVPSHRRVLRDMSTHIVANPTRSVPLSKPASKVEVVIINKKQPQPAARPVLEHVEKQIHRSKTRGRPGRPSIPHAPSPAIVLRRQSVIPCSQDDSDDELSFI</sequence>
<reference evidence="2 3" key="1">
    <citation type="journal article" date="2023" name="IMA Fungus">
        <title>Comparative genomic study of the Penicillium genus elucidates a diverse pangenome and 15 lateral gene transfer events.</title>
        <authorList>
            <person name="Petersen C."/>
            <person name="Sorensen T."/>
            <person name="Nielsen M.R."/>
            <person name="Sondergaard T.E."/>
            <person name="Sorensen J.L."/>
            <person name="Fitzpatrick D.A."/>
            <person name="Frisvad J.C."/>
            <person name="Nielsen K.L."/>
        </authorList>
    </citation>
    <scope>NUCLEOTIDE SEQUENCE [LARGE SCALE GENOMIC DNA]</scope>
    <source>
        <strain evidence="2 3">IBT 35679</strain>
    </source>
</reference>
<dbReference type="Proteomes" id="UP001220324">
    <property type="component" value="Unassembled WGS sequence"/>
</dbReference>
<feature type="region of interest" description="Disordered" evidence="1">
    <location>
        <begin position="862"/>
        <end position="908"/>
    </location>
</feature>
<feature type="region of interest" description="Disordered" evidence="1">
    <location>
        <begin position="37"/>
        <end position="104"/>
    </location>
</feature>
<evidence type="ECO:0000256" key="1">
    <source>
        <dbReference type="SAM" id="MobiDB-lite"/>
    </source>
</evidence>
<feature type="compositionally biased region" description="Low complexity" evidence="1">
    <location>
        <begin position="745"/>
        <end position="754"/>
    </location>
</feature>
<gene>
    <name evidence="2" type="ORF">N7494_006560</name>
</gene>
<proteinExistence type="predicted"/>
<feature type="compositionally biased region" description="Acidic residues" evidence="1">
    <location>
        <begin position="899"/>
        <end position="908"/>
    </location>
</feature>
<accession>A0AAD6GFD8</accession>
<dbReference type="EMBL" id="JAQIZZ010000005">
    <property type="protein sequence ID" value="KAJ5541484.1"/>
    <property type="molecule type" value="Genomic_DNA"/>
</dbReference>
<evidence type="ECO:0000313" key="2">
    <source>
        <dbReference type="EMBL" id="KAJ5541484.1"/>
    </source>
</evidence>
<organism evidence="2 3">
    <name type="scientific">Penicillium frequentans</name>
    <dbReference type="NCBI Taxonomy" id="3151616"/>
    <lineage>
        <taxon>Eukaryota</taxon>
        <taxon>Fungi</taxon>
        <taxon>Dikarya</taxon>
        <taxon>Ascomycota</taxon>
        <taxon>Pezizomycotina</taxon>
        <taxon>Eurotiomycetes</taxon>
        <taxon>Eurotiomycetidae</taxon>
        <taxon>Eurotiales</taxon>
        <taxon>Aspergillaceae</taxon>
        <taxon>Penicillium</taxon>
    </lineage>
</organism>
<feature type="compositionally biased region" description="Low complexity" evidence="1">
    <location>
        <begin position="788"/>
        <end position="804"/>
    </location>
</feature>
<feature type="compositionally biased region" description="Polar residues" evidence="1">
    <location>
        <begin position="720"/>
        <end position="744"/>
    </location>
</feature>